<keyword evidence="9" id="KW-0238">DNA-binding</keyword>
<dbReference type="InterPro" id="IPR022634">
    <property type="entry name" value="DNA_polIII_beta_N"/>
</dbReference>
<dbReference type="Pfam" id="PF02768">
    <property type="entry name" value="DNA_pol3_beta_3"/>
    <property type="match status" value="1"/>
</dbReference>
<feature type="domain" description="DNA polymerase III beta sliding clamp N-terminal" evidence="11">
    <location>
        <begin position="1"/>
        <end position="125"/>
    </location>
</feature>
<dbReference type="STRING" id="1314751.GCA_001591425_02417"/>
<evidence type="ECO:0000256" key="8">
    <source>
        <dbReference type="ARBA" id="ARBA00022932"/>
    </source>
</evidence>
<dbReference type="PIRSF" id="PIRSF000804">
    <property type="entry name" value="DNA_pol_III_b"/>
    <property type="match status" value="1"/>
</dbReference>
<dbReference type="PANTHER" id="PTHR30478">
    <property type="entry name" value="DNA POLYMERASE III SUBUNIT BETA"/>
    <property type="match status" value="1"/>
</dbReference>
<comment type="subunit">
    <text evidence="10">Forms a ring-shaped head-to-tail homodimer around DNA.</text>
</comment>
<evidence type="ECO:0000256" key="10">
    <source>
        <dbReference type="PIRNR" id="PIRNR000804"/>
    </source>
</evidence>
<dbReference type="Gene3D" id="3.10.150.10">
    <property type="entry name" value="DNA Polymerase III, subunit A, domain 2"/>
    <property type="match status" value="1"/>
</dbReference>
<keyword evidence="4 10" id="KW-0963">Cytoplasm</keyword>
<evidence type="ECO:0000313" key="14">
    <source>
        <dbReference type="EMBL" id="AST92517.1"/>
    </source>
</evidence>
<keyword evidence="5 10" id="KW-0808">Transferase</keyword>
<dbReference type="KEGG" id="bcoh:BC6307_15070"/>
<evidence type="ECO:0000259" key="12">
    <source>
        <dbReference type="Pfam" id="PF02767"/>
    </source>
</evidence>
<comment type="function">
    <text evidence="10">Confers DNA tethering and processivity to DNA polymerases and other proteins. Acts as a clamp, forming a ring around DNA (a reaction catalyzed by the clamp-loading complex) which diffuses in an ATP-independent manner freely and bidirectionally along dsDNA. Initially characterized for its ability to contact the catalytic subunit of DNA polymerase III (Pol III), a complex, multichain enzyme responsible for most of the replicative synthesis in bacteria; Pol III exhibits 3'-5' exonuclease proofreading activity. The beta chain is required for initiation of replication as well as for processivity of DNA replication.</text>
</comment>
<dbReference type="Pfam" id="PF00712">
    <property type="entry name" value="DNA_pol3_beta"/>
    <property type="match status" value="1"/>
</dbReference>
<keyword evidence="7 10" id="KW-0235">DNA replication</keyword>
<keyword evidence="8 10" id="KW-0239">DNA-directed DNA polymerase</keyword>
<organism evidence="14 15">
    <name type="scientific">Sutcliffiella cohnii</name>
    <dbReference type="NCBI Taxonomy" id="33932"/>
    <lineage>
        <taxon>Bacteria</taxon>
        <taxon>Bacillati</taxon>
        <taxon>Bacillota</taxon>
        <taxon>Bacilli</taxon>
        <taxon>Bacillales</taxon>
        <taxon>Bacillaceae</taxon>
        <taxon>Sutcliffiella</taxon>
    </lineage>
</organism>
<evidence type="ECO:0000256" key="5">
    <source>
        <dbReference type="ARBA" id="ARBA00022679"/>
    </source>
</evidence>
<dbReference type="GO" id="GO:0003887">
    <property type="term" value="F:DNA-directed DNA polymerase activity"/>
    <property type="evidence" value="ECO:0007669"/>
    <property type="project" value="UniProtKB-UniRule"/>
</dbReference>
<dbReference type="GO" id="GO:0005737">
    <property type="term" value="C:cytoplasm"/>
    <property type="evidence" value="ECO:0007669"/>
    <property type="project" value="UniProtKB-SubCell"/>
</dbReference>
<sequence length="378" mass="42330">MEFTINKDYFFQAVSHVSKAIESTKTDSILAGIKITAGADRITIVGCNSTFSIKKQIPTKFNGTEQLQIYRAGTVVIPAKHLLELLKKLPDEITMKMQKDFLVTLNATGISINIKGLNPEQYPALLEINENSKISITITSSKLIEILKSTMYAASNTITKPVLTGIMFSFQQDQLTCTATNSHRLAYRRMAINSNVNTCCIVPKSALNELLKLLSHDELQVNITITDHEILFSTSTFHFHTRIIDGKYPDVTSLLLGDAKTIVTIHRKQLLQGIERANFFAKNSRNNNIHFELLPDFTLKISSKSTEIGDIKEIQSITSLQGENDVNITLDGQLLIDVLKVMKEDEISIRFNGSLKPVLIQPVDETYHKHLISPVRTK</sequence>
<evidence type="ECO:0000259" key="11">
    <source>
        <dbReference type="Pfam" id="PF00712"/>
    </source>
</evidence>
<dbReference type="AlphaFoldDB" id="A0A223KT21"/>
<dbReference type="InterPro" id="IPR022637">
    <property type="entry name" value="DNA_polIII_beta_cen"/>
</dbReference>
<evidence type="ECO:0000313" key="15">
    <source>
        <dbReference type="Proteomes" id="UP000215224"/>
    </source>
</evidence>
<dbReference type="InterPro" id="IPR022635">
    <property type="entry name" value="DNA_polIII_beta_C"/>
</dbReference>
<name>A0A223KT21_9BACI</name>
<dbReference type="Gene3D" id="3.70.10.10">
    <property type="match status" value="1"/>
</dbReference>
<dbReference type="GO" id="GO:0009360">
    <property type="term" value="C:DNA polymerase III complex"/>
    <property type="evidence" value="ECO:0007669"/>
    <property type="project" value="InterPro"/>
</dbReference>
<reference evidence="14 15" key="1">
    <citation type="submission" date="2016-12" db="EMBL/GenBank/DDBJ databases">
        <title>The whole genome sequencing and assembly of Bacillus cohnii DSM 6307T strain.</title>
        <authorList>
            <person name="Lee Y.-J."/>
            <person name="Yi H."/>
            <person name="Bahn Y.-S."/>
            <person name="Kim J.F."/>
            <person name="Lee D.-W."/>
        </authorList>
    </citation>
    <scope>NUCLEOTIDE SEQUENCE [LARGE SCALE GENOMIC DNA]</scope>
    <source>
        <strain evidence="14 15">DSM 6307</strain>
    </source>
</reference>
<dbReference type="GO" id="GO:0008408">
    <property type="term" value="F:3'-5' exonuclease activity"/>
    <property type="evidence" value="ECO:0007669"/>
    <property type="project" value="InterPro"/>
</dbReference>
<dbReference type="SUPFAM" id="SSF55979">
    <property type="entry name" value="DNA clamp"/>
    <property type="match status" value="3"/>
</dbReference>
<keyword evidence="15" id="KW-1185">Reference proteome</keyword>
<evidence type="ECO:0000256" key="2">
    <source>
        <dbReference type="ARBA" id="ARBA00010752"/>
    </source>
</evidence>
<evidence type="ECO:0000256" key="7">
    <source>
        <dbReference type="ARBA" id="ARBA00022705"/>
    </source>
</evidence>
<dbReference type="PANTHER" id="PTHR30478:SF0">
    <property type="entry name" value="BETA SLIDING CLAMP"/>
    <property type="match status" value="1"/>
</dbReference>
<proteinExistence type="inferred from homology"/>
<evidence type="ECO:0000256" key="4">
    <source>
        <dbReference type="ARBA" id="ARBA00022490"/>
    </source>
</evidence>
<comment type="subcellular location">
    <subcellularLocation>
        <location evidence="1 10">Cytoplasm</location>
    </subcellularLocation>
</comment>
<evidence type="ECO:0000256" key="6">
    <source>
        <dbReference type="ARBA" id="ARBA00022695"/>
    </source>
</evidence>
<dbReference type="GO" id="GO:0006271">
    <property type="term" value="P:DNA strand elongation involved in DNA replication"/>
    <property type="evidence" value="ECO:0007669"/>
    <property type="project" value="TreeGrafter"/>
</dbReference>
<dbReference type="SMART" id="SM00480">
    <property type="entry name" value="POL3Bc"/>
    <property type="match status" value="1"/>
</dbReference>
<comment type="similarity">
    <text evidence="2 10">Belongs to the beta sliding clamp family.</text>
</comment>
<dbReference type="Proteomes" id="UP000215224">
    <property type="component" value="Chromosome"/>
</dbReference>
<dbReference type="GO" id="GO:0003677">
    <property type="term" value="F:DNA binding"/>
    <property type="evidence" value="ECO:0007669"/>
    <property type="project" value="UniProtKB-UniRule"/>
</dbReference>
<dbReference type="NCBIfam" id="TIGR00663">
    <property type="entry name" value="dnan"/>
    <property type="match status" value="1"/>
</dbReference>
<dbReference type="EMBL" id="CP018866">
    <property type="protein sequence ID" value="AST92517.1"/>
    <property type="molecule type" value="Genomic_DNA"/>
</dbReference>
<evidence type="ECO:0000256" key="9">
    <source>
        <dbReference type="ARBA" id="ARBA00023125"/>
    </source>
</evidence>
<accession>A0A223KT21</accession>
<dbReference type="InterPro" id="IPR046938">
    <property type="entry name" value="DNA_clamp_sf"/>
</dbReference>
<dbReference type="RefSeq" id="WP_066416409.1">
    <property type="nucleotide sequence ID" value="NZ_CP018866.1"/>
</dbReference>
<dbReference type="CDD" id="cd00140">
    <property type="entry name" value="beta_clamp"/>
    <property type="match status" value="1"/>
</dbReference>
<protein>
    <recommendedName>
        <fullName evidence="3 10">Beta sliding clamp</fullName>
    </recommendedName>
</protein>
<feature type="domain" description="DNA polymerase III beta sliding clamp C-terminal" evidence="13">
    <location>
        <begin position="258"/>
        <end position="376"/>
    </location>
</feature>
<evidence type="ECO:0000259" key="13">
    <source>
        <dbReference type="Pfam" id="PF02768"/>
    </source>
</evidence>
<evidence type="ECO:0000256" key="3">
    <source>
        <dbReference type="ARBA" id="ARBA00021035"/>
    </source>
</evidence>
<evidence type="ECO:0000256" key="1">
    <source>
        <dbReference type="ARBA" id="ARBA00004496"/>
    </source>
</evidence>
<keyword evidence="6 10" id="KW-0548">Nucleotidyltransferase</keyword>
<feature type="domain" description="DNA polymerase III beta sliding clamp central" evidence="12">
    <location>
        <begin position="138"/>
        <end position="250"/>
    </location>
</feature>
<dbReference type="Pfam" id="PF02767">
    <property type="entry name" value="DNA_pol3_beta_2"/>
    <property type="match status" value="1"/>
</dbReference>
<dbReference type="InterPro" id="IPR001001">
    <property type="entry name" value="DNA_polIII_beta"/>
</dbReference>
<gene>
    <name evidence="14" type="ORF">BC6307_15070</name>
</gene>